<keyword evidence="8 10" id="KW-0368">Histidine biosynthesis</keyword>
<evidence type="ECO:0000256" key="5">
    <source>
        <dbReference type="ARBA" id="ARBA00020397"/>
    </source>
</evidence>
<dbReference type="InterPro" id="IPR004516">
    <property type="entry name" value="HisRS/HisZ"/>
</dbReference>
<dbReference type="Gene3D" id="3.30.930.10">
    <property type="entry name" value="Bira Bifunctional Protein, Domain 2"/>
    <property type="match status" value="1"/>
</dbReference>
<dbReference type="Proteomes" id="UP000265725">
    <property type="component" value="Chromosome"/>
</dbReference>
<proteinExistence type="inferred from homology"/>
<dbReference type="InterPro" id="IPR045864">
    <property type="entry name" value="aa-tRNA-synth_II/BPL/LPL"/>
</dbReference>
<evidence type="ECO:0000256" key="9">
    <source>
        <dbReference type="ARBA" id="ARBA00025246"/>
    </source>
</evidence>
<feature type="binding site" evidence="11">
    <location>
        <position position="110"/>
    </location>
    <ligand>
        <name>L-histidine</name>
        <dbReference type="ChEBI" id="CHEBI:57595"/>
    </ligand>
</feature>
<dbReference type="InterPro" id="IPR004517">
    <property type="entry name" value="HisZ"/>
</dbReference>
<dbReference type="HAMAP" id="MF_00125">
    <property type="entry name" value="HisZ"/>
    <property type="match status" value="1"/>
</dbReference>
<comment type="similarity">
    <text evidence="3 10">Belongs to the class-II aminoacyl-tRNA synthetase family. HisZ subfamily.</text>
</comment>
<dbReference type="GO" id="GO:0016757">
    <property type="term" value="F:glycosyltransferase activity"/>
    <property type="evidence" value="ECO:0007669"/>
    <property type="project" value="UniProtKB-KW"/>
</dbReference>
<dbReference type="AlphaFoldDB" id="A0A385YP48"/>
<evidence type="ECO:0000313" key="14">
    <source>
        <dbReference type="Proteomes" id="UP000265725"/>
    </source>
</evidence>
<dbReference type="Pfam" id="PF13393">
    <property type="entry name" value="tRNA-synt_His"/>
    <property type="match status" value="1"/>
</dbReference>
<feature type="binding site" evidence="11">
    <location>
        <position position="128"/>
    </location>
    <ligand>
        <name>L-histidine</name>
        <dbReference type="ChEBI" id="CHEBI:57595"/>
    </ligand>
</feature>
<protein>
    <recommendedName>
        <fullName evidence="5 10">ATP phosphoribosyltransferase regulatory subunit</fullName>
    </recommendedName>
</protein>
<comment type="subcellular location">
    <subcellularLocation>
        <location evidence="1 10">Cytoplasm</location>
    </subcellularLocation>
</comment>
<evidence type="ECO:0000256" key="7">
    <source>
        <dbReference type="ARBA" id="ARBA00022605"/>
    </source>
</evidence>
<feature type="binding site" evidence="11">
    <location>
        <position position="124"/>
    </location>
    <ligand>
        <name>L-histidine</name>
        <dbReference type="ChEBI" id="CHEBI:57595"/>
    </ligand>
</feature>
<dbReference type="GO" id="GO:0004821">
    <property type="term" value="F:histidine-tRNA ligase activity"/>
    <property type="evidence" value="ECO:0007669"/>
    <property type="project" value="InterPro"/>
</dbReference>
<reference evidence="14" key="1">
    <citation type="submission" date="2018-09" db="EMBL/GenBank/DDBJ databases">
        <authorList>
            <person name="Zhu H."/>
        </authorList>
    </citation>
    <scope>NUCLEOTIDE SEQUENCE [LARGE SCALE GENOMIC DNA]</scope>
    <source>
        <strain evidence="14">K2R23-3</strain>
    </source>
</reference>
<evidence type="ECO:0000256" key="8">
    <source>
        <dbReference type="ARBA" id="ARBA00023102"/>
    </source>
</evidence>
<dbReference type="NCBIfam" id="NF008941">
    <property type="entry name" value="PRK12292.2-4"/>
    <property type="match status" value="1"/>
</dbReference>
<evidence type="ECO:0000313" key="13">
    <source>
        <dbReference type="EMBL" id="AYC28449.1"/>
    </source>
</evidence>
<keyword evidence="7 10" id="KW-0028">Amino-acid biosynthesis</keyword>
<evidence type="ECO:0000256" key="4">
    <source>
        <dbReference type="ARBA" id="ARBA00011496"/>
    </source>
</evidence>
<keyword evidence="14" id="KW-1185">Reference proteome</keyword>
<dbReference type="PANTHER" id="PTHR43707:SF1">
    <property type="entry name" value="HISTIDINE--TRNA LIGASE, MITOCHONDRIAL-RELATED"/>
    <property type="match status" value="1"/>
</dbReference>
<name>A0A385YP48_9BACL</name>
<dbReference type="GO" id="GO:0140096">
    <property type="term" value="F:catalytic activity, acting on a protein"/>
    <property type="evidence" value="ECO:0007669"/>
    <property type="project" value="UniProtKB-ARBA"/>
</dbReference>
<evidence type="ECO:0000256" key="2">
    <source>
        <dbReference type="ARBA" id="ARBA00004667"/>
    </source>
</evidence>
<dbReference type="PROSITE" id="PS50862">
    <property type="entry name" value="AA_TRNA_LIGASE_II"/>
    <property type="match status" value="1"/>
</dbReference>
<evidence type="ECO:0000256" key="11">
    <source>
        <dbReference type="PIRSR" id="PIRSR001549-1"/>
    </source>
</evidence>
<keyword evidence="13" id="KW-0328">Glycosyltransferase</keyword>
<dbReference type="Pfam" id="PF21996">
    <property type="entry name" value="HisZ-like"/>
    <property type="match status" value="1"/>
</dbReference>
<evidence type="ECO:0000256" key="10">
    <source>
        <dbReference type="HAMAP-Rule" id="MF_00125"/>
    </source>
</evidence>
<dbReference type="GO" id="GO:0000105">
    <property type="term" value="P:L-histidine biosynthetic process"/>
    <property type="evidence" value="ECO:0007669"/>
    <property type="project" value="UniProtKB-UniRule"/>
</dbReference>
<feature type="binding site" evidence="11">
    <location>
        <begin position="81"/>
        <end position="83"/>
    </location>
    <ligand>
        <name>L-histidine</name>
        <dbReference type="ChEBI" id="CHEBI:57595"/>
    </ligand>
</feature>
<comment type="miscellaneous">
    <text evidence="10">This function is generally fulfilled by the C-terminal part of HisG, which is missing in some bacteria such as this one.</text>
</comment>
<keyword evidence="13" id="KW-0808">Transferase</keyword>
<evidence type="ECO:0000256" key="1">
    <source>
        <dbReference type="ARBA" id="ARBA00004496"/>
    </source>
</evidence>
<keyword evidence="6 10" id="KW-0963">Cytoplasm</keyword>
<dbReference type="InterPro" id="IPR053846">
    <property type="entry name" value="HisZ-C"/>
</dbReference>
<dbReference type="NCBIfam" id="TIGR00443">
    <property type="entry name" value="hisZ_biosyn_reg"/>
    <property type="match status" value="1"/>
</dbReference>
<dbReference type="OrthoDB" id="9800814at2"/>
<evidence type="ECO:0000256" key="3">
    <source>
        <dbReference type="ARBA" id="ARBA00005539"/>
    </source>
</evidence>
<dbReference type="KEGG" id="paek:D3873_00650"/>
<dbReference type="EMBL" id="CP032418">
    <property type="protein sequence ID" value="AYC28449.1"/>
    <property type="molecule type" value="Genomic_DNA"/>
</dbReference>
<dbReference type="InterPro" id="IPR041715">
    <property type="entry name" value="HisRS-like_core"/>
</dbReference>
<dbReference type="GO" id="GO:0005737">
    <property type="term" value="C:cytoplasm"/>
    <property type="evidence" value="ECO:0007669"/>
    <property type="project" value="UniProtKB-SubCell"/>
</dbReference>
<dbReference type="UniPathway" id="UPA00031">
    <property type="reaction ID" value="UER00006"/>
</dbReference>
<accession>A0A385YP48</accession>
<dbReference type="CDD" id="cd00773">
    <property type="entry name" value="HisRS-like_core"/>
    <property type="match status" value="1"/>
</dbReference>
<dbReference type="SUPFAM" id="SSF55681">
    <property type="entry name" value="Class II aaRS and biotin synthetases"/>
    <property type="match status" value="1"/>
</dbReference>
<comment type="function">
    <text evidence="9 10">Required for the first step of histidine biosynthesis. May allow the feedback regulation of ATP phosphoribosyltransferase activity by histidine.</text>
</comment>
<evidence type="ECO:0000259" key="12">
    <source>
        <dbReference type="PROSITE" id="PS50862"/>
    </source>
</evidence>
<comment type="subunit">
    <text evidence="4 10">Heteromultimer composed of HisG and HisZ subunits.</text>
</comment>
<dbReference type="Gene3D" id="3.40.50.12590">
    <property type="match status" value="1"/>
</dbReference>
<organism evidence="13 14">
    <name type="scientific">Paenisporosarcina cavernae</name>
    <dbReference type="NCBI Taxonomy" id="2320858"/>
    <lineage>
        <taxon>Bacteria</taxon>
        <taxon>Bacillati</taxon>
        <taxon>Bacillota</taxon>
        <taxon>Bacilli</taxon>
        <taxon>Bacillales</taxon>
        <taxon>Caryophanaceae</taxon>
        <taxon>Paenisporosarcina</taxon>
    </lineage>
</organism>
<dbReference type="PIRSF" id="PIRSF001549">
    <property type="entry name" value="His-tRNA_synth"/>
    <property type="match status" value="1"/>
</dbReference>
<comment type="pathway">
    <text evidence="2 10">Amino-acid biosynthesis; L-histidine biosynthesis; L-histidine from 5-phospho-alpha-D-ribose 1-diphosphate: step 1/9.</text>
</comment>
<feature type="binding site" evidence="11">
    <location>
        <begin position="273"/>
        <end position="274"/>
    </location>
    <ligand>
        <name>L-histidine</name>
        <dbReference type="ChEBI" id="CHEBI:57595"/>
    </ligand>
</feature>
<evidence type="ECO:0000256" key="6">
    <source>
        <dbReference type="ARBA" id="ARBA00022490"/>
    </source>
</evidence>
<dbReference type="InterPro" id="IPR006195">
    <property type="entry name" value="aa-tRNA-synth_II"/>
</dbReference>
<feature type="domain" description="Aminoacyl-transfer RNA synthetases class-II family profile" evidence="12">
    <location>
        <begin position="25"/>
        <end position="332"/>
    </location>
</feature>
<dbReference type="PANTHER" id="PTHR43707">
    <property type="entry name" value="HISTIDYL-TRNA SYNTHETASE"/>
    <property type="match status" value="1"/>
</dbReference>
<sequence>MSDLFMFEKPVGFRDTLPKMVDAKNNVRSVLQREITRWGYQFIETPTVEYFETVGSASAISDHQLFKLLDHQGHTLVLRPDMTTPIARLSASKMRSDHPQRLAYSTNVFRAQQKEGGRLAEFEQIGVELIGDESVSADAEVIALMVTALKDAGIHDFQVSIGHMGFLHAVFYQILGTTERVEKATTFLLEKNYVGYREHVASLTLSSIDKQRLYDFLQLRGTTQLMEDATAIMEQNEGNNALEQLRKLWETLVDYGVQDVIKFDLSLVSHMSYYSGILFEVYTDRVGFPIGNGGRYDTLLKKFGNPTEATGFALRLDSLVEAAGTLANTTSPICVLFSEEQRAAAISLANEKRSEGHSVILQDIQGVKEMDAFTAQYDEIVVLVGKSGGRK</sequence>
<gene>
    <name evidence="10" type="primary">hisZ</name>
    <name evidence="13" type="ORF">D3873_00650</name>
</gene>
<dbReference type="RefSeq" id="WP_119882194.1">
    <property type="nucleotide sequence ID" value="NZ_CP032418.1"/>
</dbReference>
<dbReference type="GO" id="GO:0006427">
    <property type="term" value="P:histidyl-tRNA aminoacylation"/>
    <property type="evidence" value="ECO:0007669"/>
    <property type="project" value="InterPro"/>
</dbReference>